<keyword evidence="12" id="KW-1185">Reference proteome</keyword>
<dbReference type="EC" id="1.1.1.42" evidence="2"/>
<dbReference type="InterPro" id="IPR004436">
    <property type="entry name" value="Isocitrate_DH_NADP_mono"/>
</dbReference>
<evidence type="ECO:0000313" key="12">
    <source>
        <dbReference type="Proteomes" id="UP000595708"/>
    </source>
</evidence>
<dbReference type="EMBL" id="AP023215">
    <property type="protein sequence ID" value="BCG49604.1"/>
    <property type="molecule type" value="Genomic_DNA"/>
</dbReference>
<keyword evidence="4" id="KW-0816">Tricarboxylic acid cycle</keyword>
<comment type="similarity">
    <text evidence="10">Belongs to the monomeric-type IDH family.</text>
</comment>
<gene>
    <name evidence="11" type="primary">icd2</name>
    <name evidence="11" type="ORF">PADco_1840</name>
</gene>
<name>A0A7R6VYV9_9PROT</name>
<organism evidence="11 12">
    <name type="scientific">Candidatus Profftella armatura</name>
    <name type="common">Diaphorina cf. continua</name>
    <dbReference type="NCBI Taxonomy" id="2661583"/>
    <lineage>
        <taxon>Bacteria</taxon>
        <taxon>Pseudomonadati</taxon>
        <taxon>Pseudomonadota</taxon>
        <taxon>Betaproteobacteria</taxon>
        <taxon>Candidatus Profftella</taxon>
    </lineage>
</organism>
<dbReference type="GO" id="GO:0046872">
    <property type="term" value="F:metal ion binding"/>
    <property type="evidence" value="ECO:0007669"/>
    <property type="project" value="UniProtKB-KW"/>
</dbReference>
<dbReference type="Proteomes" id="UP000595708">
    <property type="component" value="Chromosome"/>
</dbReference>
<dbReference type="SUPFAM" id="SSF53659">
    <property type="entry name" value="Isocitrate/Isopropylmalate dehydrogenase-like"/>
    <property type="match status" value="1"/>
</dbReference>
<dbReference type="NCBIfam" id="TIGR00178">
    <property type="entry name" value="monomer_idh"/>
    <property type="match status" value="1"/>
</dbReference>
<comment type="catalytic activity">
    <reaction evidence="9">
        <text>D-threo-isocitrate + NADP(+) = 2-oxoglutarate + CO2 + NADPH</text>
        <dbReference type="Rhea" id="RHEA:19629"/>
        <dbReference type="ChEBI" id="CHEBI:15562"/>
        <dbReference type="ChEBI" id="CHEBI:16526"/>
        <dbReference type="ChEBI" id="CHEBI:16810"/>
        <dbReference type="ChEBI" id="CHEBI:57783"/>
        <dbReference type="ChEBI" id="CHEBI:58349"/>
        <dbReference type="EC" id="1.1.1.42"/>
    </reaction>
</comment>
<dbReference type="GO" id="GO:0006097">
    <property type="term" value="P:glyoxylate cycle"/>
    <property type="evidence" value="ECO:0007669"/>
    <property type="project" value="UniProtKB-KW"/>
</dbReference>
<evidence type="ECO:0000256" key="1">
    <source>
        <dbReference type="ARBA" id="ARBA00001946"/>
    </source>
</evidence>
<dbReference type="RefSeq" id="WP_201329938.1">
    <property type="nucleotide sequence ID" value="NZ_AP023215.1"/>
</dbReference>
<dbReference type="Pfam" id="PF03971">
    <property type="entry name" value="IDH"/>
    <property type="match status" value="1"/>
</dbReference>
<dbReference type="PANTHER" id="PTHR36999">
    <property type="entry name" value="ISOCITRATE DEHYDROGENASE [NADP]"/>
    <property type="match status" value="1"/>
</dbReference>
<keyword evidence="7" id="KW-0521">NADP</keyword>
<evidence type="ECO:0000256" key="6">
    <source>
        <dbReference type="ARBA" id="ARBA00022842"/>
    </source>
</evidence>
<evidence type="ECO:0000256" key="8">
    <source>
        <dbReference type="ARBA" id="ARBA00023002"/>
    </source>
</evidence>
<proteinExistence type="inferred from homology"/>
<dbReference type="GO" id="GO:0004450">
    <property type="term" value="F:isocitrate dehydrogenase (NADP+) activity"/>
    <property type="evidence" value="ECO:0007669"/>
    <property type="project" value="UniProtKB-EC"/>
</dbReference>
<evidence type="ECO:0000256" key="3">
    <source>
        <dbReference type="ARBA" id="ARBA00022435"/>
    </source>
</evidence>
<dbReference type="PANTHER" id="PTHR36999:SF1">
    <property type="entry name" value="ISOCITRATE DEHYDROGENASE (NADP(+))"/>
    <property type="match status" value="1"/>
</dbReference>
<keyword evidence="3" id="KW-0329">Glyoxylate bypass</keyword>
<comment type="cofactor">
    <cofactor evidence="1">
        <name>Mg(2+)</name>
        <dbReference type="ChEBI" id="CHEBI:18420"/>
    </cofactor>
</comment>
<keyword evidence="6" id="KW-0460">Magnesium</keyword>
<evidence type="ECO:0000256" key="4">
    <source>
        <dbReference type="ARBA" id="ARBA00022532"/>
    </source>
</evidence>
<sequence length="743" mass="85479">MTINRSTIFYTLTDEAPMLATYSLFPIIKKFTKPAAIEIISSNISIAARTLSKFSSYLREDQKISDDLYKLSQLIIKPYINIIKLPNISASLPQLINVISELQLHGYKIPDFPENPKTEKEKLIKIKYSQLIGSVVNPILREGNSDRRIPVSIKNHARKNPYYIKKWSPNSKTHVSCMNKGDFYANEKSITLNKSCNIRMELLYSNKKILILNKKISLLKDEILDSSFLSKKLLCDFYENQIKHAHKNDLLLSLHLKSTMMKKSDPIIFGYAIKTFYKNVFIKHEKIFKKLNININNGLSSLFNKIKILPKNKYEEIMYDIKKCNINGPSFAMVDIKKGISNLHAPNHIIIDSSMATMIRNGGKMWDKIGNEKETKALIPDSTFAKIYQEIINFCKKNNLDPSIMGTVQNIGLMAQKSEEYGSHDKTFKIPYDGIARIVDIYNNDVLIEQHVKKGDIWRVCQTKDESIKNWIILAINRAKQTNIPTIFWLDTKRPHEFEIIKKIRSFFKKYNIKDIKNIQIMSKIDAMNFTLKRLINGQDTISVTGNVLRDYLTDLFPILELGTSSKMLSIIPLLSGGSLFETGSGGSAPKHVEQFLRENHLRWDSLGEFLALLSSLECLFIKTNNKKANILSKTLEIAINKLLDYNKLPSPIVNELDTRESQFYLTIYWAQALITQKLDKDLNYFFTPFFNALMKNQNKIIKEFKDIQGKSVNIGGYFMPINKLINNAMRPSKTFNKLLNLI</sequence>
<dbReference type="AlphaFoldDB" id="A0A7R6VYV9"/>
<dbReference type="GO" id="GO:0006099">
    <property type="term" value="P:tricarboxylic acid cycle"/>
    <property type="evidence" value="ECO:0007669"/>
    <property type="project" value="UniProtKB-KW"/>
</dbReference>
<accession>A0A7R6VYV9</accession>
<evidence type="ECO:0000256" key="5">
    <source>
        <dbReference type="ARBA" id="ARBA00022723"/>
    </source>
</evidence>
<evidence type="ECO:0000256" key="9">
    <source>
        <dbReference type="ARBA" id="ARBA00023554"/>
    </source>
</evidence>
<dbReference type="KEGG" id="parm:PADco_1840"/>
<evidence type="ECO:0000256" key="2">
    <source>
        <dbReference type="ARBA" id="ARBA00013013"/>
    </source>
</evidence>
<evidence type="ECO:0000313" key="11">
    <source>
        <dbReference type="EMBL" id="BCG49604.1"/>
    </source>
</evidence>
<evidence type="ECO:0000256" key="7">
    <source>
        <dbReference type="ARBA" id="ARBA00022857"/>
    </source>
</evidence>
<reference evidence="11 12" key="1">
    <citation type="journal article" date="2020" name="Genome Biol. Evol.">
        <title>Comparative Genomics Underlines Multiple Roles of Profftella, an Obligate Symbiont of Psyllids: Providing Toxins, Vitamins, and Carotenoids.</title>
        <authorList>
            <person name="Nakabachi A."/>
            <person name="Piel J."/>
            <person name="Malenovsky I."/>
            <person name="Hirose Y."/>
        </authorList>
    </citation>
    <scope>NUCLEOTIDE SEQUENCE [LARGE SCALE GENOMIC DNA]</scope>
    <source>
        <strain evidence="11 12">Dco</strain>
    </source>
</reference>
<evidence type="ECO:0000256" key="10">
    <source>
        <dbReference type="ARBA" id="ARBA00046318"/>
    </source>
</evidence>
<protein>
    <recommendedName>
        <fullName evidence="2">isocitrate dehydrogenase (NADP(+))</fullName>
        <ecNumber evidence="2">1.1.1.42</ecNumber>
    </recommendedName>
</protein>
<keyword evidence="8" id="KW-0560">Oxidoreductase</keyword>
<keyword evidence="5" id="KW-0479">Metal-binding</keyword>